<sequence>MRLLVVAVLIVWAGFSTAQVPPKPGPRDLCPVCGMLVSKYPNWAATVVWKDGHAHHFDGAKDMFKFLHDLAKYAPGHPRENIAGMFVTDFYNLAKVDARKALYVTGSDVLGPMGHELVPLATREDATDFMKDHKGRRMLGFGEVTGDVAAGLDVGRF</sequence>
<protein>
    <submittedName>
        <fullName evidence="2">Nitrous oxide reductase accessory protein NosL</fullName>
    </submittedName>
</protein>
<dbReference type="AlphaFoldDB" id="A0AA49IXT4"/>
<feature type="chain" id="PRO_5041307409" evidence="1">
    <location>
        <begin position="19"/>
        <end position="157"/>
    </location>
</feature>
<keyword evidence="1" id="KW-0732">Signal</keyword>
<dbReference type="Pfam" id="PF05573">
    <property type="entry name" value="NosL"/>
    <property type="match status" value="1"/>
</dbReference>
<gene>
    <name evidence="2" type="ORF">OHM77_08590</name>
</gene>
<dbReference type="Gene3D" id="3.30.70.2050">
    <property type="match status" value="1"/>
</dbReference>
<accession>A0AA49IXT4</accession>
<dbReference type="Proteomes" id="UP001234916">
    <property type="component" value="Chromosome"/>
</dbReference>
<organism evidence="2">
    <name type="scientific">Candidatus Nitricoxidivorans perseverans</name>
    <dbReference type="NCBI Taxonomy" id="2975601"/>
    <lineage>
        <taxon>Bacteria</taxon>
        <taxon>Pseudomonadati</taxon>
        <taxon>Pseudomonadota</taxon>
        <taxon>Betaproteobacteria</taxon>
        <taxon>Nitrosomonadales</taxon>
        <taxon>Sterolibacteriaceae</taxon>
        <taxon>Candidatus Nitricoxidivorans</taxon>
    </lineage>
</organism>
<dbReference type="PANTHER" id="PTHR41247:SF1">
    <property type="entry name" value="HTH-TYPE TRANSCRIPTIONAL REPRESSOR YCNK"/>
    <property type="match status" value="1"/>
</dbReference>
<dbReference type="PANTHER" id="PTHR41247">
    <property type="entry name" value="HTH-TYPE TRANSCRIPTIONAL REPRESSOR YCNK"/>
    <property type="match status" value="1"/>
</dbReference>
<name>A0AA49IXT4_9PROT</name>
<dbReference type="SUPFAM" id="SSF160387">
    <property type="entry name" value="NosL/MerB-like"/>
    <property type="match status" value="1"/>
</dbReference>
<evidence type="ECO:0000313" key="2">
    <source>
        <dbReference type="EMBL" id="WIM04756.1"/>
    </source>
</evidence>
<dbReference type="EMBL" id="CP107246">
    <property type="protein sequence ID" value="WIM04756.1"/>
    <property type="molecule type" value="Genomic_DNA"/>
</dbReference>
<evidence type="ECO:0000256" key="1">
    <source>
        <dbReference type="SAM" id="SignalP"/>
    </source>
</evidence>
<proteinExistence type="predicted"/>
<feature type="signal peptide" evidence="1">
    <location>
        <begin position="1"/>
        <end position="18"/>
    </location>
</feature>
<dbReference type="InterPro" id="IPR008719">
    <property type="entry name" value="N2O_reductase_NosL"/>
</dbReference>
<reference evidence="2" key="1">
    <citation type="journal article" date="2023" name="Nat. Microbiol.">
        <title>Enrichment and characterization of a nitric oxide-reducing microbial community in a continuous bioreactor.</title>
        <authorList>
            <person name="Garrido-Amador P."/>
            <person name="Stortenbeker N."/>
            <person name="Wessels H.J.C.T."/>
            <person name="Speth D.R."/>
            <person name="Garcia-Heredia I."/>
            <person name="Kartal B."/>
        </authorList>
    </citation>
    <scope>NUCLEOTIDE SEQUENCE</scope>
    <source>
        <strain evidence="2">MAG1</strain>
    </source>
</reference>
<dbReference type="KEGG" id="npv:OHM77_08590"/>